<dbReference type="InParanoid" id="A0A1J7JJ22"/>
<evidence type="ECO:0000256" key="1">
    <source>
        <dbReference type="SAM" id="MobiDB-lite"/>
    </source>
</evidence>
<feature type="region of interest" description="Disordered" evidence="1">
    <location>
        <begin position="196"/>
        <end position="234"/>
    </location>
</feature>
<protein>
    <submittedName>
        <fullName evidence="2">Uncharacterized protein</fullName>
    </submittedName>
</protein>
<dbReference type="AlphaFoldDB" id="A0A1J7JJ22"/>
<gene>
    <name evidence="2" type="ORF">CONLIGDRAFT_671381</name>
</gene>
<evidence type="ECO:0000313" key="2">
    <source>
        <dbReference type="EMBL" id="OIW27634.1"/>
    </source>
</evidence>
<keyword evidence="3" id="KW-1185">Reference proteome</keyword>
<proteinExistence type="predicted"/>
<sequence length="234" mass="27006">MDVAQELTLPQIPLLRGKDNFELWQTALVQTFRYYGITDYLFKTPTEMVKHEKLKAFAMVLITNSVGPVMHVLVQFKWSSYQIDKDPKVHYDLICRVIPTVRDWDQVVKELTVANAREFSTLSEFKTRVQHLRLGVSRELEHDDKTWGVPEVVAALRDGREMWHHALVAEMNAGRLTWRRLMRKIDAQAAYELTVSQYDDEDDDSRRNGNNGGGAADDGNYQARPQPSSKKRKA</sequence>
<accession>A0A1J7JJ22</accession>
<organism evidence="2 3">
    <name type="scientific">Coniochaeta ligniaria NRRL 30616</name>
    <dbReference type="NCBI Taxonomy" id="1408157"/>
    <lineage>
        <taxon>Eukaryota</taxon>
        <taxon>Fungi</taxon>
        <taxon>Dikarya</taxon>
        <taxon>Ascomycota</taxon>
        <taxon>Pezizomycotina</taxon>
        <taxon>Sordariomycetes</taxon>
        <taxon>Sordariomycetidae</taxon>
        <taxon>Coniochaetales</taxon>
        <taxon>Coniochaetaceae</taxon>
        <taxon>Coniochaeta</taxon>
    </lineage>
</organism>
<evidence type="ECO:0000313" key="3">
    <source>
        <dbReference type="Proteomes" id="UP000182658"/>
    </source>
</evidence>
<dbReference type="EMBL" id="KV875099">
    <property type="protein sequence ID" value="OIW27634.1"/>
    <property type="molecule type" value="Genomic_DNA"/>
</dbReference>
<name>A0A1J7JJ22_9PEZI</name>
<reference evidence="2 3" key="1">
    <citation type="submission" date="2016-10" db="EMBL/GenBank/DDBJ databases">
        <title>Draft genome sequence of Coniochaeta ligniaria NRRL30616, a lignocellulolytic fungus for bioabatement of inhibitors in plant biomass hydrolysates.</title>
        <authorList>
            <consortium name="DOE Joint Genome Institute"/>
            <person name="Jimenez D.J."/>
            <person name="Hector R.E."/>
            <person name="Riley R."/>
            <person name="Sun H."/>
            <person name="Grigoriev I.V."/>
            <person name="Van Elsas J.D."/>
            <person name="Nichols N.N."/>
        </authorList>
    </citation>
    <scope>NUCLEOTIDE SEQUENCE [LARGE SCALE GENOMIC DNA]</scope>
    <source>
        <strain evidence="2 3">NRRL 30616</strain>
    </source>
</reference>
<dbReference type="Proteomes" id="UP000182658">
    <property type="component" value="Unassembled WGS sequence"/>
</dbReference>